<feature type="region of interest" description="Disordered" evidence="3">
    <location>
        <begin position="455"/>
        <end position="474"/>
    </location>
</feature>
<evidence type="ECO:0000313" key="7">
    <source>
        <dbReference type="Proteomes" id="UP001652622"/>
    </source>
</evidence>
<feature type="transmembrane region" description="Helical" evidence="4">
    <location>
        <begin position="320"/>
        <end position="343"/>
    </location>
</feature>
<dbReference type="KEGG" id="pgut:117676387"/>
<keyword evidence="7" id="KW-1185">Reference proteome</keyword>
<dbReference type="InParanoid" id="A0A6P9DKE5"/>
<evidence type="ECO:0000256" key="1">
    <source>
        <dbReference type="ARBA" id="ARBA00023157"/>
    </source>
</evidence>
<dbReference type="InterPro" id="IPR000859">
    <property type="entry name" value="CUB_dom"/>
</dbReference>
<accession>A0A6P9DKE5</accession>
<protein>
    <submittedName>
        <fullName evidence="8">Uncharacterized protein LOC117676387</fullName>
    </submittedName>
</protein>
<dbReference type="InterPro" id="IPR035914">
    <property type="entry name" value="Sperma_CUB_dom_sf"/>
</dbReference>
<feature type="compositionally biased region" description="Polar residues" evidence="3">
    <location>
        <begin position="464"/>
        <end position="473"/>
    </location>
</feature>
<dbReference type="OMA" id="VSEWLIP"/>
<dbReference type="AlphaFoldDB" id="A0A6P9DKE5"/>
<evidence type="ECO:0000256" key="2">
    <source>
        <dbReference type="PROSITE-ProRule" id="PRU00059"/>
    </source>
</evidence>
<keyword evidence="4" id="KW-0472">Membrane</keyword>
<dbReference type="RefSeq" id="XP_034291720.1">
    <property type="nucleotide sequence ID" value="XM_034435829.2"/>
</dbReference>
<dbReference type="Pfam" id="PF00431">
    <property type="entry name" value="CUB"/>
    <property type="match status" value="1"/>
</dbReference>
<evidence type="ECO:0000256" key="5">
    <source>
        <dbReference type="SAM" id="SignalP"/>
    </source>
</evidence>
<keyword evidence="4" id="KW-1133">Transmembrane helix</keyword>
<feature type="region of interest" description="Disordered" evidence="3">
    <location>
        <begin position="510"/>
        <end position="601"/>
    </location>
</feature>
<evidence type="ECO:0000256" key="3">
    <source>
        <dbReference type="SAM" id="MobiDB-lite"/>
    </source>
</evidence>
<proteinExistence type="predicted"/>
<evidence type="ECO:0000259" key="6">
    <source>
        <dbReference type="PROSITE" id="PS01180"/>
    </source>
</evidence>
<dbReference type="Gene3D" id="2.60.120.290">
    <property type="entry name" value="Spermadhesin, CUB domain"/>
    <property type="match status" value="1"/>
</dbReference>
<keyword evidence="5" id="KW-0732">Signal</keyword>
<feature type="domain" description="CUB" evidence="6">
    <location>
        <begin position="29"/>
        <end position="79"/>
    </location>
</feature>
<feature type="compositionally biased region" description="Polar residues" evidence="3">
    <location>
        <begin position="556"/>
        <end position="581"/>
    </location>
</feature>
<dbReference type="CDD" id="cd00041">
    <property type="entry name" value="CUB"/>
    <property type="match status" value="1"/>
</dbReference>
<feature type="chain" id="PRO_5028365326" evidence="5">
    <location>
        <begin position="24"/>
        <end position="758"/>
    </location>
</feature>
<feature type="signal peptide" evidence="5">
    <location>
        <begin position="1"/>
        <end position="23"/>
    </location>
</feature>
<dbReference type="SUPFAM" id="SSF49854">
    <property type="entry name" value="Spermadhesin, CUB domain"/>
    <property type="match status" value="1"/>
</dbReference>
<keyword evidence="4" id="KW-0812">Transmembrane</keyword>
<dbReference type="GeneID" id="117676387"/>
<keyword evidence="1 2" id="KW-1015">Disulfide bond</keyword>
<gene>
    <name evidence="8" type="primary">LOC117676387</name>
</gene>
<dbReference type="Proteomes" id="UP001652622">
    <property type="component" value="Unplaced"/>
</dbReference>
<reference evidence="8" key="1">
    <citation type="submission" date="2025-08" db="UniProtKB">
        <authorList>
            <consortium name="RefSeq"/>
        </authorList>
    </citation>
    <scope>IDENTIFICATION</scope>
    <source>
        <tissue evidence="8">Blood</tissue>
    </source>
</reference>
<sequence length="758" mass="82755">MGRPACLLLLTAAALCWSWGAQGQVYYSCGAQFSSWERGLILSPGFPSNYSSGMHCVWRFLIPAKTYLLLEIFDFDVFESITEDLDAWDGYFSLTKNINKDSSPGEDTAEYPSTVFPTKTSVDLDLDSTDLVEGLPEATSQNLEWKEFHPSGEPKDIAVTQPSKFPIQEGTDNTLTRQGGEQEKENLVDKIFFAHYPAKENAESPQRRFGKVIFGEEDAISTMILPVVNVSSTPSSSADVCPDDVLYVSDLIAFSSRFCGAKSPLNQNMTFGSSLKMVEVIVELITTTDRGRGFAMLFEYKNGTETMPTNDIQDGEENTMMLVVITGILFFAMVLLSSLCIACRWRLCLKRSSLEVHSDQENQIQNSSVDVSELQLVIPCQENENNNHSLGVVTSCPGNLEPIIDLDAPPMSAVMGGDEVFIISANPEPGRLSFTSCKIQDKRLTRSITSPTSVSEWLIPKQTEPGSQASNSRAGHPYLKQQAWRTRTFHDLLTPFPQLQEQWGHWTNISPLPKAAKSGGFSTSTPNQPIRIQKVSSAGETEGISEGSHLEALVSNPWTRSAQKPQKPTGGSNSRRSQFANPSFDFLTGSPGCGQPGLPEHSEAEGILSLVQSPRLGGKDAPDAALRLKSNAINSSKPKEASVDMDGPKAVFVISEEGDDQQPLVLAEHTNQCVDVLSETNAVICEGGTAARKEQIVDLSLEDLEEATRSRLGIGPWGEPSSSYQDPFQGDGDETYAPGPKPESLARFNSTTCPNVLF</sequence>
<feature type="domain" description="CUB" evidence="6">
    <location>
        <begin position="178"/>
        <end position="301"/>
    </location>
</feature>
<organism evidence="7 8">
    <name type="scientific">Pantherophis guttatus</name>
    <name type="common">Corn snake</name>
    <name type="synonym">Elaphe guttata</name>
    <dbReference type="NCBI Taxonomy" id="94885"/>
    <lineage>
        <taxon>Eukaryota</taxon>
        <taxon>Metazoa</taxon>
        <taxon>Chordata</taxon>
        <taxon>Craniata</taxon>
        <taxon>Vertebrata</taxon>
        <taxon>Euteleostomi</taxon>
        <taxon>Lepidosauria</taxon>
        <taxon>Squamata</taxon>
        <taxon>Bifurcata</taxon>
        <taxon>Unidentata</taxon>
        <taxon>Episquamata</taxon>
        <taxon>Toxicofera</taxon>
        <taxon>Serpentes</taxon>
        <taxon>Colubroidea</taxon>
        <taxon>Colubridae</taxon>
        <taxon>Colubrinae</taxon>
        <taxon>Pantherophis</taxon>
    </lineage>
</organism>
<feature type="region of interest" description="Disordered" evidence="3">
    <location>
        <begin position="711"/>
        <end position="748"/>
    </location>
</feature>
<comment type="caution">
    <text evidence="2">Lacks conserved residue(s) required for the propagation of feature annotation.</text>
</comment>
<name>A0A6P9DKE5_PANGU</name>
<dbReference type="PROSITE" id="PS01180">
    <property type="entry name" value="CUB"/>
    <property type="match status" value="2"/>
</dbReference>
<feature type="compositionally biased region" description="Polar residues" evidence="3">
    <location>
        <begin position="520"/>
        <end position="539"/>
    </location>
</feature>
<feature type="disulfide bond" evidence="2">
    <location>
        <begin position="29"/>
        <end position="56"/>
    </location>
</feature>
<evidence type="ECO:0000256" key="4">
    <source>
        <dbReference type="SAM" id="Phobius"/>
    </source>
</evidence>
<evidence type="ECO:0000313" key="8">
    <source>
        <dbReference type="RefSeq" id="XP_034291720.1"/>
    </source>
</evidence>